<evidence type="ECO:0000256" key="5">
    <source>
        <dbReference type="ARBA" id="ARBA00038359"/>
    </source>
</evidence>
<accession>A0A175VPK9</accession>
<feature type="region of interest" description="Disordered" evidence="6">
    <location>
        <begin position="347"/>
        <end position="412"/>
    </location>
</feature>
<evidence type="ECO:0000256" key="2">
    <source>
        <dbReference type="ARBA" id="ARBA00022692"/>
    </source>
</evidence>
<evidence type="ECO:0000256" key="4">
    <source>
        <dbReference type="ARBA" id="ARBA00023136"/>
    </source>
</evidence>
<keyword evidence="2 7" id="KW-0812">Transmembrane</keyword>
<reference evidence="9 11" key="3">
    <citation type="submission" date="2016-01" db="EMBL/GenBank/DDBJ databases">
        <title>Madurella mycetomatis genome sequencing.</title>
        <authorList>
            <person name="Van De Sande W."/>
        </authorList>
    </citation>
    <scope>NUCLEOTIDE SEQUENCE [LARGE SCALE GENOMIC DNA]</scope>
    <source>
        <strain evidence="9">Mm55</strain>
        <strain evidence="11">mm55</strain>
    </source>
</reference>
<evidence type="ECO:0000256" key="6">
    <source>
        <dbReference type="SAM" id="MobiDB-lite"/>
    </source>
</evidence>
<dbReference type="Pfam" id="PF20684">
    <property type="entry name" value="Fung_rhodopsin"/>
    <property type="match status" value="1"/>
</dbReference>
<name>A0A175VPK9_9PEZI</name>
<feature type="transmembrane region" description="Helical" evidence="7">
    <location>
        <begin position="108"/>
        <end position="129"/>
    </location>
</feature>
<sequence>MSLSPTELEALLAAPALAPPEGVVPNFDNPDNQNTLAVFVFTFCTIVATLCLLLRAYARLWVERKLQLEELLMIGAYGAYIGTIYVSYEMIKTPGYFVHTWNLRLGDLVRPLWLILLYGSCYSVVLPMIKTAILLDWCRLFVPSSRSKNVFWWACMSVSVFQSLWGVLCIILLNMQCIPHNAIWEFYVPSKCYSLPKVMLTSACVQVVTDFIMVALPQKIIWDLQMNWQKKLGVSVVFGVGVLACVAACFRLDHTITFAGSDDTMYFIGPLLFWACAEMTAGFFIFCVPCVPKLTKESPLPRSVKMVLGLSVESTTGKSNQYTGSGSKQLSKTGMSSEAYVEIGEDGVAMSDMEKSESQERLREASGTRDGKTNNAVQVTRTTHITVTSDSHSGSDLELGDTTAPWENRATR</sequence>
<protein>
    <recommendedName>
        <fullName evidence="8">Rhodopsin domain-containing protein</fullName>
    </recommendedName>
</protein>
<keyword evidence="3 7" id="KW-1133">Transmembrane helix</keyword>
<reference evidence="9" key="1">
    <citation type="submission" date="2015-06" db="EMBL/GenBank/DDBJ databases">
        <authorList>
            <person name="Hoefler B.C."/>
            <person name="Straight P.D."/>
        </authorList>
    </citation>
    <scope>NUCLEOTIDE SEQUENCE [LARGE SCALE GENOMIC DNA]</scope>
    <source>
        <strain evidence="9">Mm55</strain>
    </source>
</reference>
<dbReference type="PANTHER" id="PTHR33048">
    <property type="entry name" value="PTH11-LIKE INTEGRAL MEMBRANE PROTEIN (AFU_ORTHOLOGUE AFUA_5G11245)"/>
    <property type="match status" value="1"/>
</dbReference>
<feature type="transmembrane region" description="Helical" evidence="7">
    <location>
        <begin position="232"/>
        <end position="253"/>
    </location>
</feature>
<evidence type="ECO:0000256" key="7">
    <source>
        <dbReference type="SAM" id="Phobius"/>
    </source>
</evidence>
<dbReference type="VEuPathDB" id="FungiDB:MMYC01_210195"/>
<dbReference type="STRING" id="100816.A0A175VPK9"/>
<comment type="caution">
    <text evidence="9">The sequence shown here is derived from an EMBL/GenBank/DDBJ whole genome shotgun (WGS) entry which is preliminary data.</text>
</comment>
<comment type="similarity">
    <text evidence="5">Belongs to the SAT4 family.</text>
</comment>
<dbReference type="VEuPathDB" id="FungiDB:MMYC01_203533"/>
<dbReference type="PANTHER" id="PTHR33048:SF163">
    <property type="entry name" value="INTEGRAL MEMBRANE PROTEIN (AFU_ORTHOLOGUE AFUA_8G05510)"/>
    <property type="match status" value="1"/>
</dbReference>
<feature type="domain" description="Rhodopsin" evidence="8">
    <location>
        <begin position="54"/>
        <end position="295"/>
    </location>
</feature>
<feature type="compositionally biased region" description="Polar residues" evidence="6">
    <location>
        <begin position="373"/>
        <end position="394"/>
    </location>
</feature>
<dbReference type="GO" id="GO:0016020">
    <property type="term" value="C:membrane"/>
    <property type="evidence" value="ECO:0007669"/>
    <property type="project" value="UniProtKB-SubCell"/>
</dbReference>
<evidence type="ECO:0000313" key="9">
    <source>
        <dbReference type="EMBL" id="KXX73437.1"/>
    </source>
</evidence>
<dbReference type="Proteomes" id="UP000078237">
    <property type="component" value="Unassembled WGS sequence"/>
</dbReference>
<evidence type="ECO:0000256" key="3">
    <source>
        <dbReference type="ARBA" id="ARBA00022989"/>
    </source>
</evidence>
<evidence type="ECO:0000313" key="10">
    <source>
        <dbReference type="EMBL" id="KXX80934.1"/>
    </source>
</evidence>
<keyword evidence="11" id="KW-1185">Reference proteome</keyword>
<gene>
    <name evidence="10" type="ORF">MMYC01_203533</name>
    <name evidence="9" type="ORF">MMYC01_210195</name>
</gene>
<dbReference type="InterPro" id="IPR052337">
    <property type="entry name" value="SAT4-like"/>
</dbReference>
<reference evidence="11" key="2">
    <citation type="submission" date="2015-06" db="EMBL/GenBank/DDBJ databases">
        <authorList>
            <person name="van de Sande W.W.J."/>
        </authorList>
    </citation>
    <scope>NUCLEOTIDE SEQUENCE [LARGE SCALE GENOMIC DNA]</scope>
    <source>
        <strain evidence="11">mm55</strain>
    </source>
</reference>
<feature type="transmembrane region" description="Helical" evidence="7">
    <location>
        <begin position="150"/>
        <end position="173"/>
    </location>
</feature>
<proteinExistence type="inferred from homology"/>
<keyword evidence="4 7" id="KW-0472">Membrane</keyword>
<feature type="compositionally biased region" description="Basic and acidic residues" evidence="6">
    <location>
        <begin position="352"/>
        <end position="372"/>
    </location>
</feature>
<dbReference type="OrthoDB" id="4682787at2759"/>
<evidence type="ECO:0000313" key="11">
    <source>
        <dbReference type="Proteomes" id="UP000078237"/>
    </source>
</evidence>
<organism evidence="9 11">
    <name type="scientific">Madurella mycetomatis</name>
    <dbReference type="NCBI Taxonomy" id="100816"/>
    <lineage>
        <taxon>Eukaryota</taxon>
        <taxon>Fungi</taxon>
        <taxon>Dikarya</taxon>
        <taxon>Ascomycota</taxon>
        <taxon>Pezizomycotina</taxon>
        <taxon>Sordariomycetes</taxon>
        <taxon>Sordariomycetidae</taxon>
        <taxon>Sordariales</taxon>
        <taxon>Sordariales incertae sedis</taxon>
        <taxon>Madurella</taxon>
    </lineage>
</organism>
<dbReference type="EMBL" id="LCTW02000475">
    <property type="protein sequence ID" value="KXX73437.1"/>
    <property type="molecule type" value="Genomic_DNA"/>
</dbReference>
<evidence type="ECO:0000259" key="8">
    <source>
        <dbReference type="Pfam" id="PF20684"/>
    </source>
</evidence>
<feature type="transmembrane region" description="Helical" evidence="7">
    <location>
        <begin position="36"/>
        <end position="58"/>
    </location>
</feature>
<dbReference type="EMBL" id="LCTW02000047">
    <property type="protein sequence ID" value="KXX80934.1"/>
    <property type="molecule type" value="Genomic_DNA"/>
</dbReference>
<dbReference type="AlphaFoldDB" id="A0A175VPK9"/>
<evidence type="ECO:0000256" key="1">
    <source>
        <dbReference type="ARBA" id="ARBA00004141"/>
    </source>
</evidence>
<feature type="transmembrane region" description="Helical" evidence="7">
    <location>
        <begin position="265"/>
        <end position="288"/>
    </location>
</feature>
<dbReference type="InterPro" id="IPR049326">
    <property type="entry name" value="Rhodopsin_dom_fungi"/>
</dbReference>
<comment type="subcellular location">
    <subcellularLocation>
        <location evidence="1">Membrane</location>
        <topology evidence="1">Multi-pass membrane protein</topology>
    </subcellularLocation>
</comment>